<dbReference type="RefSeq" id="XP_064752698.1">
    <property type="nucleotide sequence ID" value="XM_064901622.1"/>
</dbReference>
<feature type="coiled-coil region" evidence="6">
    <location>
        <begin position="180"/>
        <end position="207"/>
    </location>
</feature>
<proteinExistence type="inferred from homology"/>
<sequence length="466" mass="51622">MSEKKRKASSAPESRPKKKQQVASTAAAIEHIPGSDVLKPIIASTPGAAFPQKIRFQSFFKKTADGSQTLLHSSEHPTIDYTAEQGTESGEAHQKHYIVIYDPSTNKLQLTEAKRLTVRGSIRQQPRLEEDDEDTANFLAQQGTRAALTEAFGSKKSKKAVQAMAENRQLGQGIEGQMIAQAITANLEADEEEEEAAEAATARLANKPLPLPDLHTDDIDRVYSLSSLIKPSPATNTLKLMPTKPWLDRLQAKKDVESRSRYIAARIAYIYKHMTSNPEQVHKYTQQLQILRYIELLHQVHAFAAKQDRRRRMPPVDEWLPQTFTPGTPPQVLREVMRHHFPEQNIPTTHAMTLLRTTILALTLHILPPSGTTGGSSGSGHGSQLVTEPSDIQLDLAIDAAEVKKLYHELGCVVKPATDKDLNIWGYTKLAKKSKEGKIPKPVFAVLKFPLNFPKVGGGKKAGGRR</sequence>
<comment type="subcellular location">
    <subcellularLocation>
        <location evidence="1">Nucleus</location>
        <location evidence="1">Nucleolus</location>
    </subcellularLocation>
</comment>
<accession>A0AAN7YKV9</accession>
<keyword evidence="4" id="KW-0804">Transcription</keyword>
<evidence type="ECO:0000256" key="6">
    <source>
        <dbReference type="SAM" id="Coils"/>
    </source>
</evidence>
<dbReference type="GO" id="GO:0003677">
    <property type="term" value="F:DNA binding"/>
    <property type="evidence" value="ECO:0007669"/>
    <property type="project" value="InterPro"/>
</dbReference>
<keyword evidence="5" id="KW-0539">Nucleus</keyword>
<dbReference type="Proteomes" id="UP001309876">
    <property type="component" value="Unassembled WGS sequence"/>
</dbReference>
<dbReference type="GO" id="GO:0006351">
    <property type="term" value="P:DNA-templated transcription"/>
    <property type="evidence" value="ECO:0007669"/>
    <property type="project" value="InterPro"/>
</dbReference>
<dbReference type="PANTHER" id="PTHR14440">
    <property type="entry name" value="DNA-DIRECTED RNA POLYMERASE I SUBUNIT RPA49"/>
    <property type="match status" value="1"/>
</dbReference>
<feature type="region of interest" description="Disordered" evidence="7">
    <location>
        <begin position="1"/>
        <end position="26"/>
    </location>
</feature>
<evidence type="ECO:0000256" key="2">
    <source>
        <dbReference type="ARBA" id="ARBA00009430"/>
    </source>
</evidence>
<evidence type="ECO:0000256" key="4">
    <source>
        <dbReference type="ARBA" id="ARBA00023163"/>
    </source>
</evidence>
<evidence type="ECO:0000256" key="3">
    <source>
        <dbReference type="ARBA" id="ARBA00022478"/>
    </source>
</evidence>
<gene>
    <name evidence="8" type="primary">RPA49</name>
    <name evidence="8" type="ORF">LTR05_000927</name>
</gene>
<dbReference type="EMBL" id="JAVRRJ010000001">
    <property type="protein sequence ID" value="KAK5090751.1"/>
    <property type="molecule type" value="Genomic_DNA"/>
</dbReference>
<dbReference type="GO" id="GO:0005730">
    <property type="term" value="C:nucleolus"/>
    <property type="evidence" value="ECO:0007669"/>
    <property type="project" value="UniProtKB-SubCell"/>
</dbReference>
<reference evidence="8 9" key="1">
    <citation type="submission" date="2023-08" db="EMBL/GenBank/DDBJ databases">
        <title>Black Yeasts Isolated from many extreme environments.</title>
        <authorList>
            <person name="Coleine C."/>
            <person name="Stajich J.E."/>
            <person name="Selbmann L."/>
        </authorList>
    </citation>
    <scope>NUCLEOTIDE SEQUENCE [LARGE SCALE GENOMIC DNA]</scope>
    <source>
        <strain evidence="8 9">CCFEE 5910</strain>
    </source>
</reference>
<name>A0AAN7YKV9_9EURO</name>
<dbReference type="GeneID" id="90026966"/>
<keyword evidence="6" id="KW-0175">Coiled coil</keyword>
<comment type="similarity">
    <text evidence="2">Belongs to the eukaryotic RPA49/POLR1E RNA polymerase subunit family.</text>
</comment>
<protein>
    <submittedName>
        <fullName evidence="8">DNA-directed RNA polymerase I subunit rpa49</fullName>
    </submittedName>
</protein>
<keyword evidence="3 8" id="KW-0240">DNA-directed RNA polymerase</keyword>
<dbReference type="Pfam" id="PF06870">
    <property type="entry name" value="RNA_pol_I_A49"/>
    <property type="match status" value="1"/>
</dbReference>
<dbReference type="InterPro" id="IPR009668">
    <property type="entry name" value="RNA_pol-assoc_fac_A49-like"/>
</dbReference>
<organism evidence="8 9">
    <name type="scientific">Lithohypha guttulata</name>
    <dbReference type="NCBI Taxonomy" id="1690604"/>
    <lineage>
        <taxon>Eukaryota</taxon>
        <taxon>Fungi</taxon>
        <taxon>Dikarya</taxon>
        <taxon>Ascomycota</taxon>
        <taxon>Pezizomycotina</taxon>
        <taxon>Eurotiomycetes</taxon>
        <taxon>Chaetothyriomycetidae</taxon>
        <taxon>Chaetothyriales</taxon>
        <taxon>Trichomeriaceae</taxon>
        <taxon>Lithohypha</taxon>
    </lineage>
</organism>
<evidence type="ECO:0000256" key="5">
    <source>
        <dbReference type="ARBA" id="ARBA00023242"/>
    </source>
</evidence>
<dbReference type="AlphaFoldDB" id="A0AAN7YKV9"/>
<keyword evidence="9" id="KW-1185">Reference proteome</keyword>
<evidence type="ECO:0000313" key="9">
    <source>
        <dbReference type="Proteomes" id="UP001309876"/>
    </source>
</evidence>
<evidence type="ECO:0000313" key="8">
    <source>
        <dbReference type="EMBL" id="KAK5090751.1"/>
    </source>
</evidence>
<evidence type="ECO:0000256" key="1">
    <source>
        <dbReference type="ARBA" id="ARBA00004604"/>
    </source>
</evidence>
<dbReference type="GO" id="GO:0000428">
    <property type="term" value="C:DNA-directed RNA polymerase complex"/>
    <property type="evidence" value="ECO:0007669"/>
    <property type="project" value="UniProtKB-KW"/>
</dbReference>
<evidence type="ECO:0000256" key="7">
    <source>
        <dbReference type="SAM" id="MobiDB-lite"/>
    </source>
</evidence>
<comment type="caution">
    <text evidence="8">The sequence shown here is derived from an EMBL/GenBank/DDBJ whole genome shotgun (WGS) entry which is preliminary data.</text>
</comment>